<dbReference type="SUPFAM" id="SSF55874">
    <property type="entry name" value="ATPase domain of HSP90 chaperone/DNA topoisomerase II/histidine kinase"/>
    <property type="match status" value="1"/>
</dbReference>
<organism evidence="8 9">
    <name type="scientific">Aquimarina gracilis</name>
    <dbReference type="NCBI Taxonomy" id="874422"/>
    <lineage>
        <taxon>Bacteria</taxon>
        <taxon>Pseudomonadati</taxon>
        <taxon>Bacteroidota</taxon>
        <taxon>Flavobacteriia</taxon>
        <taxon>Flavobacteriales</taxon>
        <taxon>Flavobacteriaceae</taxon>
        <taxon>Aquimarina</taxon>
    </lineage>
</organism>
<evidence type="ECO:0000256" key="4">
    <source>
        <dbReference type="ARBA" id="ARBA00022777"/>
    </source>
</evidence>
<accession>A0ABU5ZWZ9</accession>
<dbReference type="Proteomes" id="UP001327027">
    <property type="component" value="Unassembled WGS sequence"/>
</dbReference>
<feature type="domain" description="Histidine kinase/HSP90-like ATPase" evidence="7">
    <location>
        <begin position="515"/>
        <end position="599"/>
    </location>
</feature>
<keyword evidence="4" id="KW-0418">Kinase</keyword>
<comment type="caution">
    <text evidence="8">The sequence shown here is derived from an EMBL/GenBank/DDBJ whole genome shotgun (WGS) entry which is preliminary data.</text>
</comment>
<keyword evidence="5" id="KW-0902">Two-component regulatory system</keyword>
<evidence type="ECO:0000256" key="6">
    <source>
        <dbReference type="SAM" id="Phobius"/>
    </source>
</evidence>
<keyword evidence="6" id="KW-1133">Transmembrane helix</keyword>
<dbReference type="SUPFAM" id="SSF48452">
    <property type="entry name" value="TPR-like"/>
    <property type="match status" value="1"/>
</dbReference>
<evidence type="ECO:0000256" key="1">
    <source>
        <dbReference type="ARBA" id="ARBA00000085"/>
    </source>
</evidence>
<evidence type="ECO:0000313" key="8">
    <source>
        <dbReference type="EMBL" id="MEB3346363.1"/>
    </source>
</evidence>
<dbReference type="InterPro" id="IPR050482">
    <property type="entry name" value="Sensor_HK_TwoCompSys"/>
</dbReference>
<dbReference type="RefSeq" id="WP_324180393.1">
    <property type="nucleotide sequence ID" value="NZ_BAABAW010000006.1"/>
</dbReference>
<keyword evidence="6" id="KW-0472">Membrane</keyword>
<comment type="catalytic activity">
    <reaction evidence="1">
        <text>ATP + protein L-histidine = ADP + protein N-phospho-L-histidine.</text>
        <dbReference type="EC" id="2.7.13.3"/>
    </reaction>
</comment>
<proteinExistence type="predicted"/>
<name>A0ABU5ZWZ9_9FLAO</name>
<keyword evidence="9" id="KW-1185">Reference proteome</keyword>
<dbReference type="Gene3D" id="3.30.565.10">
    <property type="entry name" value="Histidine kinase-like ATPase, C-terminal domain"/>
    <property type="match status" value="1"/>
</dbReference>
<evidence type="ECO:0000259" key="7">
    <source>
        <dbReference type="Pfam" id="PF02518"/>
    </source>
</evidence>
<evidence type="ECO:0000313" key="9">
    <source>
        <dbReference type="Proteomes" id="UP001327027"/>
    </source>
</evidence>
<dbReference type="Gene3D" id="1.25.40.10">
    <property type="entry name" value="Tetratricopeptide repeat domain"/>
    <property type="match status" value="3"/>
</dbReference>
<dbReference type="GO" id="GO:0005524">
    <property type="term" value="F:ATP binding"/>
    <property type="evidence" value="ECO:0007669"/>
    <property type="project" value="UniProtKB-KW"/>
</dbReference>
<keyword evidence="8" id="KW-0067">ATP-binding</keyword>
<keyword evidence="3" id="KW-0808">Transferase</keyword>
<evidence type="ECO:0000256" key="3">
    <source>
        <dbReference type="ARBA" id="ARBA00022679"/>
    </source>
</evidence>
<reference evidence="8 9" key="1">
    <citation type="journal article" date="2013" name="Int. J. Syst. Evol. Microbiol.">
        <title>Aquimarina gracilis sp. nov., isolated from the gut microflora of a mussel, Mytilus coruscus, and emended description of Aquimarina spongiae.</title>
        <authorList>
            <person name="Park S.C."/>
            <person name="Choe H.N."/>
            <person name="Baik K.S."/>
            <person name="Seong C.N."/>
        </authorList>
    </citation>
    <scope>NUCLEOTIDE SEQUENCE [LARGE SCALE GENOMIC DNA]</scope>
    <source>
        <strain evidence="8 9">PSC32</strain>
    </source>
</reference>
<dbReference type="EC" id="2.7.13.3" evidence="2"/>
<dbReference type="EMBL" id="JAYKLX010000006">
    <property type="protein sequence ID" value="MEB3346363.1"/>
    <property type="molecule type" value="Genomic_DNA"/>
</dbReference>
<evidence type="ECO:0000256" key="2">
    <source>
        <dbReference type="ARBA" id="ARBA00012438"/>
    </source>
</evidence>
<dbReference type="InterPro" id="IPR003594">
    <property type="entry name" value="HATPase_dom"/>
</dbReference>
<dbReference type="PANTHER" id="PTHR24421">
    <property type="entry name" value="NITRATE/NITRITE SENSOR PROTEIN NARX-RELATED"/>
    <property type="match status" value="1"/>
</dbReference>
<keyword evidence="6" id="KW-0812">Transmembrane</keyword>
<dbReference type="PANTHER" id="PTHR24421:SF10">
    <property type="entry name" value="NITRATE_NITRITE SENSOR PROTEIN NARQ"/>
    <property type="match status" value="1"/>
</dbReference>
<gene>
    <name evidence="8" type="ORF">U6A24_12875</name>
</gene>
<keyword evidence="8" id="KW-0547">Nucleotide-binding</keyword>
<feature type="transmembrane region" description="Helical" evidence="6">
    <location>
        <begin position="380"/>
        <end position="399"/>
    </location>
</feature>
<sequence>MKQKLTFLFLFVCGFTNISWSYQKDTPIIETWKDSCKYYGKIRKYDSAVFYSQKILNSLHGSNDSISIAKALFRLGYYQRANLDIVNAFENYNKSYQAFVDLKDSVNIGKKALNISNLQNSIGDFSGAEITAINGLKHLKNTKENKYISGLYNSLAISSSRKKDYADAISWYEKAVSITSDSISLLKYHNNIAVALIHQAKYKTAQKKLVTIISSSILGQDSILLSKVKDNLAYTKSLLNEPTAEKELLQALEIRKKIKDYSGQFASCIHLTEYYQNRNQDNIALDYANKAYHIANQIKSTESKLKTLSLLIDLENNPKKVAKEYRKLNDSINDYRSKIKNQFAKIIYGVEEKQKENLLLKTEAIVKDLKLSKETSRRNVLVLVSFTLAIAIISIVLIWKQRIKTARIEERHKTNARLSKKLHDEVGNDLYYLLLQLQKVSGFDNNHENLKILKGFDSVYNKIRDFSRDHKIETGEEYGDELLSLLDSYGDEETKVITSELEPGFWNEIAPLKKEELYFVLKELLTNMKRHSKANVVAITFTKENKKVIVTYVDNGIGTDLNKTISKNGLSNVEIRMKDIGGTITFDSKPEEGFKATMVFST</sequence>
<dbReference type="InterPro" id="IPR036890">
    <property type="entry name" value="HATPase_C_sf"/>
</dbReference>
<dbReference type="Pfam" id="PF02518">
    <property type="entry name" value="HATPase_c"/>
    <property type="match status" value="1"/>
</dbReference>
<protein>
    <recommendedName>
        <fullName evidence="2">histidine kinase</fullName>
        <ecNumber evidence="2">2.7.13.3</ecNumber>
    </recommendedName>
</protein>
<dbReference type="InterPro" id="IPR011990">
    <property type="entry name" value="TPR-like_helical_dom_sf"/>
</dbReference>
<dbReference type="CDD" id="cd16917">
    <property type="entry name" value="HATPase_UhpB-NarQ-NarX-like"/>
    <property type="match status" value="1"/>
</dbReference>
<evidence type="ECO:0000256" key="5">
    <source>
        <dbReference type="ARBA" id="ARBA00023012"/>
    </source>
</evidence>